<dbReference type="EMBL" id="CP154795">
    <property type="protein sequence ID" value="XAN06586.1"/>
    <property type="molecule type" value="Genomic_DNA"/>
</dbReference>
<sequence length="124" mass="13619">MEGVLIRRAGAADGLLVAALTIQAAREEGLVPPVGFLDRYADAWLAQREAYPTWWAEAERQHVGLLVAHRIRPLPWPDEPGAGTLRPVRLFARPDYAVDVITSALRAAAREWAAAHGIVTFDLD</sequence>
<gene>
    <name evidence="1" type="ORF">AADG42_04435</name>
</gene>
<dbReference type="Gene3D" id="3.40.630.30">
    <property type="match status" value="1"/>
</dbReference>
<evidence type="ECO:0000313" key="2">
    <source>
        <dbReference type="Proteomes" id="UP001442841"/>
    </source>
</evidence>
<protein>
    <recommendedName>
        <fullName evidence="3">GNAT family N-acetyltransferase</fullName>
    </recommendedName>
</protein>
<dbReference type="SUPFAM" id="SSF55729">
    <property type="entry name" value="Acyl-CoA N-acyltransferases (Nat)"/>
    <property type="match status" value="1"/>
</dbReference>
<organism evidence="1 2">
    <name type="scientific">Ammonicoccus fulvus</name>
    <dbReference type="NCBI Taxonomy" id="3138240"/>
    <lineage>
        <taxon>Bacteria</taxon>
        <taxon>Bacillati</taxon>
        <taxon>Actinomycetota</taxon>
        <taxon>Actinomycetes</taxon>
        <taxon>Propionibacteriales</taxon>
        <taxon>Propionibacteriaceae</taxon>
        <taxon>Ammonicoccus</taxon>
    </lineage>
</organism>
<keyword evidence="2" id="KW-1185">Reference proteome</keyword>
<evidence type="ECO:0000313" key="1">
    <source>
        <dbReference type="EMBL" id="XAN06586.1"/>
    </source>
</evidence>
<dbReference type="RefSeq" id="WP_425308014.1">
    <property type="nucleotide sequence ID" value="NZ_CP154795.1"/>
</dbReference>
<name>A0ABZ3FKK8_9ACTN</name>
<proteinExistence type="predicted"/>
<evidence type="ECO:0008006" key="3">
    <source>
        <dbReference type="Google" id="ProtNLM"/>
    </source>
</evidence>
<dbReference type="Proteomes" id="UP001442841">
    <property type="component" value="Chromosome"/>
</dbReference>
<dbReference type="InterPro" id="IPR016181">
    <property type="entry name" value="Acyl_CoA_acyltransferase"/>
</dbReference>
<reference evidence="1 2" key="1">
    <citation type="submission" date="2024-04" db="EMBL/GenBank/DDBJ databases">
        <title>Isolation of an actinomycete strain from pig manure.</title>
        <authorList>
            <person name="Gong T."/>
            <person name="Yu Z."/>
            <person name="An M."/>
            <person name="Wei C."/>
            <person name="Yang W."/>
            <person name="Liu L."/>
        </authorList>
    </citation>
    <scope>NUCLEOTIDE SEQUENCE [LARGE SCALE GENOMIC DNA]</scope>
    <source>
        <strain evidence="1 2">ZF39</strain>
    </source>
</reference>
<accession>A0ABZ3FKK8</accession>